<evidence type="ECO:0000256" key="3">
    <source>
        <dbReference type="ARBA" id="ARBA00022676"/>
    </source>
</evidence>
<name>A0A7R9BBT3_9CRUS</name>
<comment type="similarity">
    <text evidence="2 8">Belongs to the glycosyltransferase 92 family.</text>
</comment>
<dbReference type="EMBL" id="CAJPEX010000014">
    <property type="protein sequence ID" value="CAG0912401.1"/>
    <property type="molecule type" value="Genomic_DNA"/>
</dbReference>
<proteinExistence type="inferred from homology"/>
<keyword evidence="7" id="KW-0472">Membrane</keyword>
<organism evidence="9">
    <name type="scientific">Notodromas monacha</name>
    <dbReference type="NCBI Taxonomy" id="399045"/>
    <lineage>
        <taxon>Eukaryota</taxon>
        <taxon>Metazoa</taxon>
        <taxon>Ecdysozoa</taxon>
        <taxon>Arthropoda</taxon>
        <taxon>Crustacea</taxon>
        <taxon>Oligostraca</taxon>
        <taxon>Ostracoda</taxon>
        <taxon>Podocopa</taxon>
        <taxon>Podocopida</taxon>
        <taxon>Cypridocopina</taxon>
        <taxon>Cypridoidea</taxon>
        <taxon>Cyprididae</taxon>
        <taxon>Notodromas</taxon>
    </lineage>
</organism>
<evidence type="ECO:0000313" key="10">
    <source>
        <dbReference type="Proteomes" id="UP000678499"/>
    </source>
</evidence>
<dbReference type="AlphaFoldDB" id="A0A7R9BBT3"/>
<reference evidence="9" key="1">
    <citation type="submission" date="2020-11" db="EMBL/GenBank/DDBJ databases">
        <authorList>
            <person name="Tran Van P."/>
        </authorList>
    </citation>
    <scope>NUCLEOTIDE SEQUENCE</scope>
</reference>
<dbReference type="Proteomes" id="UP000678499">
    <property type="component" value="Unassembled WGS sequence"/>
</dbReference>
<keyword evidence="3 8" id="KW-0328">Glycosyltransferase</keyword>
<evidence type="ECO:0000256" key="7">
    <source>
        <dbReference type="ARBA" id="ARBA00023136"/>
    </source>
</evidence>
<dbReference type="EMBL" id="OA882051">
    <property type="protein sequence ID" value="CAD7272249.1"/>
    <property type="molecule type" value="Genomic_DNA"/>
</dbReference>
<gene>
    <name evidence="9" type="ORF">NMOB1V02_LOCUS191</name>
</gene>
<dbReference type="GO" id="GO:0005737">
    <property type="term" value="C:cytoplasm"/>
    <property type="evidence" value="ECO:0007669"/>
    <property type="project" value="TreeGrafter"/>
</dbReference>
<dbReference type="InterPro" id="IPR008166">
    <property type="entry name" value="Glyco_transf_92"/>
</dbReference>
<protein>
    <recommendedName>
        <fullName evidence="8">Glycosyltransferase family 92 protein</fullName>
        <ecNumber evidence="8">2.4.1.-</ecNumber>
    </recommendedName>
</protein>
<keyword evidence="5" id="KW-0812">Transmembrane</keyword>
<evidence type="ECO:0000256" key="1">
    <source>
        <dbReference type="ARBA" id="ARBA00004167"/>
    </source>
</evidence>
<dbReference type="EC" id="2.4.1.-" evidence="8"/>
<keyword evidence="10" id="KW-1185">Reference proteome</keyword>
<dbReference type="Pfam" id="PF01697">
    <property type="entry name" value="Glyco_transf_92"/>
    <property type="match status" value="1"/>
</dbReference>
<dbReference type="PANTHER" id="PTHR21461">
    <property type="entry name" value="GLYCOSYLTRANSFERASE FAMILY 92 PROTEIN"/>
    <property type="match status" value="1"/>
</dbReference>
<dbReference type="GO" id="GO:0016020">
    <property type="term" value="C:membrane"/>
    <property type="evidence" value="ECO:0007669"/>
    <property type="project" value="UniProtKB-SubCell"/>
</dbReference>
<dbReference type="OrthoDB" id="2017643at2759"/>
<comment type="subcellular location">
    <subcellularLocation>
        <location evidence="1">Membrane</location>
        <topology evidence="1">Single-pass membrane protein</topology>
    </subcellularLocation>
</comment>
<evidence type="ECO:0000256" key="4">
    <source>
        <dbReference type="ARBA" id="ARBA00022679"/>
    </source>
</evidence>
<evidence type="ECO:0000256" key="6">
    <source>
        <dbReference type="ARBA" id="ARBA00022989"/>
    </source>
</evidence>
<sequence length="426" mass="49255">MKKGTDCAQLPNVLNLDYENSFWQLFTTKNGTFYLYSAYYDIRPRSPAPTMRILSMSNTLNPTVPVSCQIWFNNRNDPEIAKVVNYRLLWEPSWGTGARIYPYSIECEVPTVNGQNLVPVAVSLVENICDTATNLIKVTHNALKPGEKKSLAVCVKRMYFVNEEPIFKLIEYLELVRILGAEKVYMYVLEPQQSAKIEKIFRYYEAQGLLEVSRITIPGQRPNLPILRHLYIKKHLHLEWMFENIPTNDCLYKSFYRHDLIANIDLDEVIIPENGLSWRQMIQKVVVSSKDTPYSTITTRNSYYPINFPKPKNWNPGVPPQFPMLNTIRRLTKYSKPLHSAKSFFNTENVIVSHSHWALSCLGQQCSRLDVPTEIATSHHYRPFGPDQFANQDVISNATVADYSLWKWKDQLVAKCVEAARDLDFL</sequence>
<dbReference type="GO" id="GO:0016757">
    <property type="term" value="F:glycosyltransferase activity"/>
    <property type="evidence" value="ECO:0007669"/>
    <property type="project" value="UniProtKB-UniRule"/>
</dbReference>
<dbReference type="PANTHER" id="PTHR21461:SF83">
    <property type="entry name" value="GLYCOSYLTRANSFERASE FAMILY 92 PROTEIN"/>
    <property type="match status" value="1"/>
</dbReference>
<evidence type="ECO:0000256" key="8">
    <source>
        <dbReference type="RuleBase" id="RU366017"/>
    </source>
</evidence>
<evidence type="ECO:0000313" key="9">
    <source>
        <dbReference type="EMBL" id="CAD7272249.1"/>
    </source>
</evidence>
<keyword evidence="4 8" id="KW-0808">Transferase</keyword>
<evidence type="ECO:0000256" key="2">
    <source>
        <dbReference type="ARBA" id="ARBA00007647"/>
    </source>
</evidence>
<keyword evidence="6" id="KW-1133">Transmembrane helix</keyword>
<evidence type="ECO:0000256" key="5">
    <source>
        <dbReference type="ARBA" id="ARBA00022692"/>
    </source>
</evidence>
<accession>A0A7R9BBT3</accession>